<reference evidence="3" key="1">
    <citation type="journal article" date="2019" name="Int. J. Syst. Evol. Microbiol.">
        <title>The Global Catalogue of Microorganisms (GCM) 10K type strain sequencing project: providing services to taxonomists for standard genome sequencing and annotation.</title>
        <authorList>
            <consortium name="The Broad Institute Genomics Platform"/>
            <consortium name="The Broad Institute Genome Sequencing Center for Infectious Disease"/>
            <person name="Wu L."/>
            <person name="Ma J."/>
        </authorList>
    </citation>
    <scope>NUCLEOTIDE SEQUENCE [LARGE SCALE GENOMIC DNA]</scope>
    <source>
        <strain evidence="3">JCM 15421</strain>
    </source>
</reference>
<evidence type="ECO:0000256" key="1">
    <source>
        <dbReference type="SAM" id="SignalP"/>
    </source>
</evidence>
<dbReference type="EMBL" id="BAAAEU010000004">
    <property type="protein sequence ID" value="GAA0709411.1"/>
    <property type="molecule type" value="Genomic_DNA"/>
</dbReference>
<dbReference type="Proteomes" id="UP001501523">
    <property type="component" value="Unassembled WGS sequence"/>
</dbReference>
<evidence type="ECO:0000313" key="3">
    <source>
        <dbReference type="Proteomes" id="UP001501523"/>
    </source>
</evidence>
<gene>
    <name evidence="2" type="ORF">GCM10009105_09850</name>
</gene>
<evidence type="ECO:0008006" key="4">
    <source>
        <dbReference type="Google" id="ProtNLM"/>
    </source>
</evidence>
<feature type="chain" id="PRO_5045279246" description="Transporter" evidence="1">
    <location>
        <begin position="25"/>
        <end position="319"/>
    </location>
</feature>
<organism evidence="2 3">
    <name type="scientific">Dokdonella soli</name>
    <dbReference type="NCBI Taxonomy" id="529810"/>
    <lineage>
        <taxon>Bacteria</taxon>
        <taxon>Pseudomonadati</taxon>
        <taxon>Pseudomonadota</taxon>
        <taxon>Gammaproteobacteria</taxon>
        <taxon>Lysobacterales</taxon>
        <taxon>Rhodanobacteraceae</taxon>
        <taxon>Dokdonella</taxon>
    </lineage>
</organism>
<feature type="signal peptide" evidence="1">
    <location>
        <begin position="1"/>
        <end position="24"/>
    </location>
</feature>
<keyword evidence="1" id="KW-0732">Signal</keyword>
<name>A0ABP3TMU2_9GAMM</name>
<protein>
    <recommendedName>
        <fullName evidence="4">Transporter</fullName>
    </recommendedName>
</protein>
<proteinExistence type="predicted"/>
<keyword evidence="3" id="KW-1185">Reference proteome</keyword>
<dbReference type="RefSeq" id="WP_343787767.1">
    <property type="nucleotide sequence ID" value="NZ_BAAAEU010000004.1"/>
</dbReference>
<comment type="caution">
    <text evidence="2">The sequence shown here is derived from an EMBL/GenBank/DDBJ whole genome shotgun (WGS) entry which is preliminary data.</text>
</comment>
<accession>A0ABP3TMU2</accession>
<dbReference type="PROSITE" id="PS51257">
    <property type="entry name" value="PROKAR_LIPOPROTEIN"/>
    <property type="match status" value="1"/>
</dbReference>
<sequence>MKPAGTAARPLLLAALLAPSFASACSSCGCTLNSDWASQGYSVGAGLRFDLRYDYFNQSQLRSGTDSVDRASLELPNEREIQQTTVNRNTTLSVDYAPSRAWGVNVQLPYFDRYHSTIAPGDTALSYSQSSGMGDARITARYQGFSPEAGFGVLFGVKLPTGRTGTNFYAGPQAGTPLDRGLQLGTGTWDALLGVYDFGSLGPSVGYFAQAVLQQPLNSDSGFRPGTGVNVTAGLRYTAWSRITPQFQFNLRAEKRESGVNADVANSGATLAYLSPGIGFRLNAHWDGFAFIQLPVYQRVNGFQLEPERLFSVGLQYRM</sequence>
<evidence type="ECO:0000313" key="2">
    <source>
        <dbReference type="EMBL" id="GAA0709411.1"/>
    </source>
</evidence>